<keyword evidence="3" id="KW-0732">Signal</keyword>
<evidence type="ECO:0000313" key="6">
    <source>
        <dbReference type="Proteomes" id="UP001295423"/>
    </source>
</evidence>
<keyword evidence="1" id="KW-0808">Transferase</keyword>
<feature type="chain" id="PRO_5042273704" description="Methyltransferase domain-containing protein" evidence="3">
    <location>
        <begin position="27"/>
        <end position="599"/>
    </location>
</feature>
<evidence type="ECO:0000313" key="5">
    <source>
        <dbReference type="EMBL" id="CAJ1945265.1"/>
    </source>
</evidence>
<protein>
    <recommendedName>
        <fullName evidence="4">Methyltransferase domain-containing protein</fullName>
    </recommendedName>
</protein>
<dbReference type="EMBL" id="CAKOGP040001335">
    <property type="protein sequence ID" value="CAJ1945265.1"/>
    <property type="molecule type" value="Genomic_DNA"/>
</dbReference>
<reference evidence="5" key="1">
    <citation type="submission" date="2023-08" db="EMBL/GenBank/DDBJ databases">
        <authorList>
            <person name="Audoor S."/>
            <person name="Bilcke G."/>
        </authorList>
    </citation>
    <scope>NUCLEOTIDE SEQUENCE</scope>
</reference>
<evidence type="ECO:0000259" key="4">
    <source>
        <dbReference type="Pfam" id="PF13649"/>
    </source>
</evidence>
<dbReference type="CDD" id="cd02440">
    <property type="entry name" value="AdoMet_MTases"/>
    <property type="match status" value="1"/>
</dbReference>
<dbReference type="Pfam" id="PF13649">
    <property type="entry name" value="Methyltransf_25"/>
    <property type="match status" value="1"/>
</dbReference>
<dbReference type="InterPro" id="IPR029063">
    <property type="entry name" value="SAM-dependent_MTases_sf"/>
</dbReference>
<dbReference type="SUPFAM" id="SSF48452">
    <property type="entry name" value="TPR-like"/>
    <property type="match status" value="1"/>
</dbReference>
<evidence type="ECO:0000256" key="2">
    <source>
        <dbReference type="PROSITE-ProRule" id="PRU00339"/>
    </source>
</evidence>
<keyword evidence="6" id="KW-1185">Reference proteome</keyword>
<organism evidence="5 6">
    <name type="scientific">Cylindrotheca closterium</name>
    <dbReference type="NCBI Taxonomy" id="2856"/>
    <lineage>
        <taxon>Eukaryota</taxon>
        <taxon>Sar</taxon>
        <taxon>Stramenopiles</taxon>
        <taxon>Ochrophyta</taxon>
        <taxon>Bacillariophyta</taxon>
        <taxon>Bacillariophyceae</taxon>
        <taxon>Bacillariophycidae</taxon>
        <taxon>Bacillariales</taxon>
        <taxon>Bacillariaceae</taxon>
        <taxon>Cylindrotheca</taxon>
    </lineage>
</organism>
<dbReference type="SMART" id="SM00028">
    <property type="entry name" value="TPR"/>
    <property type="match status" value="2"/>
</dbReference>
<dbReference type="PROSITE" id="PS50005">
    <property type="entry name" value="TPR"/>
    <property type="match status" value="1"/>
</dbReference>
<feature type="signal peptide" evidence="3">
    <location>
        <begin position="1"/>
        <end position="26"/>
    </location>
</feature>
<dbReference type="Proteomes" id="UP001295423">
    <property type="component" value="Unassembled WGS sequence"/>
</dbReference>
<proteinExistence type="predicted"/>
<feature type="repeat" description="TPR" evidence="2">
    <location>
        <begin position="316"/>
        <end position="349"/>
    </location>
</feature>
<sequence length="599" mass="66375">MDAKITIRQSLLIVLCLLFSTFLAWAQDLQDGDQIAEAIRICREKLAVDPHFPKVQYSLAQLLDSQIIVEQDELDHELVTEVIDLYYTVGWPSQETLEDRLPPVKVRFDALVRAATIADEILQDTDTAVQLFIEALHLDGVDTESTIAAFAVVMPMILSSVLEGREDTARTIAPDGSIQTEPSFSSHDQLQQALYLCDYVCVNCPNESIVDEYKGATLRKMKEPLLAFKSYEVALFKAREAYRQCNRDLNDCAPFLASYIKTSILVSAAAREADVGPDEQMEYLREVEAHVGPFTNERFFEDLDDATLESGRNQVVDLYNNMGIIEKKRGSLGEAKNHFLKALEFNPNDGHAVVQLASLEDDAIANVKDLDQNYVRDLFDGYSPRFESELVDVLQYQGHTLVYEALEKAWMKAGIHITSGPTMKIIDLGCGTGLLGELIAHHLVPEVAEVHGVDLSQRMVDIATARKTNKGHDVYVTVTNADATEYLSNQANESVDAILASDVFIYIGDIGQVLEESAKKLMKGGLVGFTVESYETKSKSDDGGLKLLPSGRFGHSKSYISNVAKAHGFDVIVWQKCVLRQGGGKDVNGAVAILRKEKK</sequence>
<dbReference type="InterPro" id="IPR011990">
    <property type="entry name" value="TPR-like_helical_dom_sf"/>
</dbReference>
<dbReference type="SUPFAM" id="SSF53335">
    <property type="entry name" value="S-adenosyl-L-methionine-dependent methyltransferases"/>
    <property type="match status" value="1"/>
</dbReference>
<gene>
    <name evidence="5" type="ORF">CYCCA115_LOCUS9409</name>
</gene>
<dbReference type="PANTHER" id="PTHR43861">
    <property type="entry name" value="TRANS-ACONITATE 2-METHYLTRANSFERASE-RELATED"/>
    <property type="match status" value="1"/>
</dbReference>
<dbReference type="Gene3D" id="1.25.40.10">
    <property type="entry name" value="Tetratricopeptide repeat domain"/>
    <property type="match status" value="1"/>
</dbReference>
<dbReference type="Gene3D" id="3.40.50.150">
    <property type="entry name" value="Vaccinia Virus protein VP39"/>
    <property type="match status" value="1"/>
</dbReference>
<name>A0AAD2FMA6_9STRA</name>
<feature type="domain" description="Methyltransferase" evidence="4">
    <location>
        <begin position="425"/>
        <end position="525"/>
    </location>
</feature>
<dbReference type="AlphaFoldDB" id="A0AAD2FMA6"/>
<dbReference type="InterPro" id="IPR019734">
    <property type="entry name" value="TPR_rpt"/>
</dbReference>
<accession>A0AAD2FMA6</accession>
<comment type="caution">
    <text evidence="5">The sequence shown here is derived from an EMBL/GenBank/DDBJ whole genome shotgun (WGS) entry which is preliminary data.</text>
</comment>
<evidence type="ECO:0000256" key="1">
    <source>
        <dbReference type="ARBA" id="ARBA00022679"/>
    </source>
</evidence>
<dbReference type="InterPro" id="IPR041698">
    <property type="entry name" value="Methyltransf_25"/>
</dbReference>
<keyword evidence="2" id="KW-0802">TPR repeat</keyword>
<evidence type="ECO:0000256" key="3">
    <source>
        <dbReference type="SAM" id="SignalP"/>
    </source>
</evidence>